<evidence type="ECO:0000256" key="2">
    <source>
        <dbReference type="ARBA" id="ARBA00005582"/>
    </source>
</evidence>
<comment type="cofactor">
    <cofactor evidence="1">
        <name>Mg(2+)</name>
        <dbReference type="ChEBI" id="CHEBI:18420"/>
    </cofactor>
</comment>
<sequence>MGHNGSGGDDRMRPEALAGIERQLRNQARRDGISHFVIGVAVFRDRKLLVVRRVPDDYHGGMYELPGGGVESGETFAECVARELLEETGLRVREIVEFLGGFDYATRTKDRVRKFTYVVEAEPGEVALEPGEHDAFAWIDAGALSSLPMAPDMREAVSVLVNSAPG</sequence>
<name>A0A6G9YUF2_9NOCA</name>
<dbReference type="PROSITE" id="PS00893">
    <property type="entry name" value="NUDIX_BOX"/>
    <property type="match status" value="1"/>
</dbReference>
<reference evidence="6 7" key="1">
    <citation type="journal article" date="2019" name="ACS Chem. Biol.">
        <title>Identification and Mobilization of a Cryptic Antibiotic Biosynthesis Gene Locus from a Human-Pathogenic Nocardia Isolate.</title>
        <authorList>
            <person name="Herisse M."/>
            <person name="Ishida K."/>
            <person name="Porter J.L."/>
            <person name="Howden B."/>
            <person name="Hertweck C."/>
            <person name="Stinear T.P."/>
            <person name="Pidot S.J."/>
        </authorList>
    </citation>
    <scope>NUCLEOTIDE SEQUENCE [LARGE SCALE GENOMIC DNA]</scope>
    <source>
        <strain evidence="6 7">AUSMDU00012717</strain>
    </source>
</reference>
<dbReference type="PRINTS" id="PR00502">
    <property type="entry name" value="NUDIXFAMILY"/>
</dbReference>
<evidence type="ECO:0000313" key="6">
    <source>
        <dbReference type="EMBL" id="QIS16854.1"/>
    </source>
</evidence>
<evidence type="ECO:0000259" key="5">
    <source>
        <dbReference type="PROSITE" id="PS51462"/>
    </source>
</evidence>
<feature type="domain" description="Nudix hydrolase" evidence="5">
    <location>
        <begin position="33"/>
        <end position="161"/>
    </location>
</feature>
<dbReference type="PANTHER" id="PTHR43046:SF2">
    <property type="entry name" value="8-OXO-DGTP DIPHOSPHATASE-RELATED"/>
    <property type="match status" value="1"/>
</dbReference>
<dbReference type="Pfam" id="PF00293">
    <property type="entry name" value="NUDIX"/>
    <property type="match status" value="1"/>
</dbReference>
<evidence type="ECO:0000256" key="3">
    <source>
        <dbReference type="ARBA" id="ARBA00022801"/>
    </source>
</evidence>
<dbReference type="PANTHER" id="PTHR43046">
    <property type="entry name" value="GDP-MANNOSE MANNOSYL HYDROLASE"/>
    <property type="match status" value="1"/>
</dbReference>
<dbReference type="SUPFAM" id="SSF55811">
    <property type="entry name" value="Nudix"/>
    <property type="match status" value="1"/>
</dbReference>
<dbReference type="Gene3D" id="3.90.79.10">
    <property type="entry name" value="Nucleoside Triphosphate Pyrophosphohydrolase"/>
    <property type="match status" value="1"/>
</dbReference>
<dbReference type="GO" id="GO:0016787">
    <property type="term" value="F:hydrolase activity"/>
    <property type="evidence" value="ECO:0007669"/>
    <property type="project" value="UniProtKB-KW"/>
</dbReference>
<organism evidence="6 7">
    <name type="scientific">Nocardia arthritidis</name>
    <dbReference type="NCBI Taxonomy" id="228602"/>
    <lineage>
        <taxon>Bacteria</taxon>
        <taxon>Bacillati</taxon>
        <taxon>Actinomycetota</taxon>
        <taxon>Actinomycetes</taxon>
        <taxon>Mycobacteriales</taxon>
        <taxon>Nocardiaceae</taxon>
        <taxon>Nocardia</taxon>
    </lineage>
</organism>
<dbReference type="InterPro" id="IPR000086">
    <property type="entry name" value="NUDIX_hydrolase_dom"/>
</dbReference>
<evidence type="ECO:0000256" key="1">
    <source>
        <dbReference type="ARBA" id="ARBA00001946"/>
    </source>
</evidence>
<dbReference type="KEGG" id="nah:F5544_45255"/>
<evidence type="ECO:0000256" key="4">
    <source>
        <dbReference type="RuleBase" id="RU003476"/>
    </source>
</evidence>
<dbReference type="Proteomes" id="UP000503540">
    <property type="component" value="Chromosome"/>
</dbReference>
<protein>
    <submittedName>
        <fullName evidence="6">NUDIX domain-containing protein</fullName>
    </submittedName>
</protein>
<dbReference type="PROSITE" id="PS51462">
    <property type="entry name" value="NUDIX"/>
    <property type="match status" value="1"/>
</dbReference>
<keyword evidence="7" id="KW-1185">Reference proteome</keyword>
<keyword evidence="3 4" id="KW-0378">Hydrolase</keyword>
<dbReference type="InterPro" id="IPR020084">
    <property type="entry name" value="NUDIX_hydrolase_CS"/>
</dbReference>
<dbReference type="InterPro" id="IPR015797">
    <property type="entry name" value="NUDIX_hydrolase-like_dom_sf"/>
</dbReference>
<gene>
    <name evidence="6" type="ORF">F5544_45255</name>
</gene>
<accession>A0A6G9YUF2</accession>
<evidence type="ECO:0000313" key="7">
    <source>
        <dbReference type="Proteomes" id="UP000503540"/>
    </source>
</evidence>
<dbReference type="AlphaFoldDB" id="A0A6G9YUF2"/>
<dbReference type="InterPro" id="IPR020476">
    <property type="entry name" value="Nudix_hydrolase"/>
</dbReference>
<proteinExistence type="inferred from homology"/>
<comment type="similarity">
    <text evidence="2 4">Belongs to the Nudix hydrolase family.</text>
</comment>
<dbReference type="EMBL" id="CP046172">
    <property type="protein sequence ID" value="QIS16854.1"/>
    <property type="molecule type" value="Genomic_DNA"/>
</dbReference>